<keyword evidence="4 9" id="KW-0732">Signal</keyword>
<evidence type="ECO:0000256" key="11">
    <source>
        <dbReference type="SAM" id="MobiDB-lite"/>
    </source>
</evidence>
<proteinExistence type="inferred from homology"/>
<dbReference type="NCBIfam" id="TIGR02516">
    <property type="entry name" value="type_III_yscC"/>
    <property type="match status" value="1"/>
</dbReference>
<dbReference type="PANTHER" id="PTHR30332">
    <property type="entry name" value="PROBABLE GENERAL SECRETION PATHWAY PROTEIN D"/>
    <property type="match status" value="1"/>
</dbReference>
<protein>
    <recommendedName>
        <fullName evidence="9">Type 3 secretion system secretin</fullName>
        <shortName evidence="9">T3SS secretin</shortName>
    </recommendedName>
</protein>
<evidence type="ECO:0000256" key="6">
    <source>
        <dbReference type="ARBA" id="ARBA00023010"/>
    </source>
</evidence>
<dbReference type="InterPro" id="IPR050810">
    <property type="entry name" value="Bact_Secretion_Sys_Channel"/>
</dbReference>
<keyword evidence="6 9" id="KW-0811">Translocation</keyword>
<evidence type="ECO:0000256" key="3">
    <source>
        <dbReference type="ARBA" id="ARBA00022448"/>
    </source>
</evidence>
<dbReference type="EMBL" id="JAVRIC010000018">
    <property type="protein sequence ID" value="MDT0498216.1"/>
    <property type="molecule type" value="Genomic_DNA"/>
</dbReference>
<feature type="region of interest" description="Disordered" evidence="11">
    <location>
        <begin position="591"/>
        <end position="720"/>
    </location>
</feature>
<feature type="compositionally biased region" description="Basic and acidic residues" evidence="11">
    <location>
        <begin position="821"/>
        <end position="833"/>
    </location>
</feature>
<dbReference type="Pfam" id="PF00263">
    <property type="entry name" value="Secretin"/>
    <property type="match status" value="1"/>
</dbReference>
<evidence type="ECO:0000313" key="15">
    <source>
        <dbReference type="Proteomes" id="UP001254608"/>
    </source>
</evidence>
<comment type="subunit">
    <text evidence="9">The core secretion machinery of the T3SS is composed of approximately 20 different proteins, including cytoplasmic components, a base, an export apparatus and a needle. This subunit is part of the base, which anchors the injectisome in the bacterial cell envelope. Forms a stable homooligomeric complex.</text>
</comment>
<feature type="compositionally biased region" description="Pro residues" evidence="11">
    <location>
        <begin position="640"/>
        <end position="651"/>
    </location>
</feature>
<keyword evidence="7 9" id="KW-0472">Membrane</keyword>
<keyword evidence="5 9" id="KW-0653">Protein transport</keyword>
<reference evidence="14 15" key="1">
    <citation type="submission" date="2023-09" db="EMBL/GenBank/DDBJ databases">
        <authorList>
            <person name="Rey-Velasco X."/>
        </authorList>
    </citation>
    <scope>NUCLEOTIDE SEQUENCE [LARGE SCALE GENOMIC DNA]</scope>
    <source>
        <strain evidence="14 15">W345</strain>
    </source>
</reference>
<evidence type="ECO:0000256" key="9">
    <source>
        <dbReference type="HAMAP-Rule" id="MF_02219"/>
    </source>
</evidence>
<evidence type="ECO:0000256" key="10">
    <source>
        <dbReference type="RuleBase" id="RU004004"/>
    </source>
</evidence>
<comment type="subcellular location">
    <subcellularLocation>
        <location evidence="1 9 10">Cell outer membrane</location>
    </subcellularLocation>
</comment>
<comment type="similarity">
    <text evidence="2 9">Belongs to the bacterial secretin family. T3SS SctC subfamily.</text>
</comment>
<feature type="compositionally biased region" description="Pro residues" evidence="11">
    <location>
        <begin position="597"/>
        <end position="612"/>
    </location>
</feature>
<feature type="region of interest" description="Disordered" evidence="11">
    <location>
        <begin position="809"/>
        <end position="856"/>
    </location>
</feature>
<dbReference type="Pfam" id="PF03958">
    <property type="entry name" value="Secretin_N"/>
    <property type="match status" value="1"/>
</dbReference>
<evidence type="ECO:0000256" key="7">
    <source>
        <dbReference type="ARBA" id="ARBA00023136"/>
    </source>
</evidence>
<dbReference type="HAMAP" id="MF_02219">
    <property type="entry name" value="Type_III_secretin"/>
    <property type="match status" value="1"/>
</dbReference>
<evidence type="ECO:0000256" key="2">
    <source>
        <dbReference type="ARBA" id="ARBA00007032"/>
    </source>
</evidence>
<sequence>MTRWEGSRRNRDVQGITRDRTQAGTWRLLGVWLALLTAIASGTAQAGNIPFSQVQLTYEMNGEPLASFLERFFADEGLRVALSEAVRTQGGTLNGPRSGTAGQIFRSIADSNGLTAYFDGGVVWIYKRNEIQSRYFAVNVEQTQDFRRALAEMSLGDAYNSVRITEETGLVSVSGVPRFVDQVEQLATTVSQRRSPVETVFRFIPLKYAWATDRTFVVGTRQISVPGVASILRELLYDPAYQAALGTPNEIVLPASAGGLNGRGLASLGQRMQDRNVGLAVPDGSGGVRLLGDSRGAPAQAPALVSVPGGGGNARIVADPYRNAIIIRDDPERVQLYEDLIRALDIPMDIVEIEATIIDVNTQRLRNLGVDWRYGTGSTEAVWGEDGSKPDFLGALAADNIAALGQVPGFQVGAIIGNDNRFIARVNALEQEGAMRVVSRPQVVTLNDVEAVIENSRSVYVPVEGAFEVDLFNVYAGTVMRVTPHLIKERGRERIRMLVTIEDGDVTLTPSTADAGGEIPEVTRNAVTTQAIIDAGQSLLLGGLVREEANSSTRKVPLLGDIPLIGNLFRSRQRDAGRLERVFLISPRILDAGRPRSPVPSPSAPLPAPPDLPEGGHSQPELGFRSGGARLSPANDVLRAPPPSHPLPTAPPQSSLSAAPVAPPVPGASSEPDSTAGPALPPPFESPAAQTPAAPASQPAPVPRPAPNDTVNDELLRAPAPAMSLAADNANELPAELVAPTVSQAAARVPDPLPQVPLEPAQTGSAEVPVAEPIATADPARTAPAPAAPADLEGMPSELMQELMREPPNTMGAVAVLPRDQWPREVREREPRAARTQTSTATVRSGLASGAGEQMQ</sequence>
<evidence type="ECO:0000313" key="14">
    <source>
        <dbReference type="EMBL" id="MDT0498216.1"/>
    </source>
</evidence>
<dbReference type="Gene3D" id="3.30.1370.120">
    <property type="match status" value="2"/>
</dbReference>
<dbReference type="Proteomes" id="UP001254608">
    <property type="component" value="Unassembled WGS sequence"/>
</dbReference>
<feature type="domain" description="NolW-like" evidence="13">
    <location>
        <begin position="202"/>
        <end position="348"/>
    </location>
</feature>
<evidence type="ECO:0000259" key="12">
    <source>
        <dbReference type="Pfam" id="PF00263"/>
    </source>
</evidence>
<evidence type="ECO:0000256" key="8">
    <source>
        <dbReference type="ARBA" id="ARBA00023237"/>
    </source>
</evidence>
<feature type="domain" description="Type II/III secretion system secretin-like" evidence="12">
    <location>
        <begin position="428"/>
        <end position="590"/>
    </location>
</feature>
<keyword evidence="15" id="KW-1185">Reference proteome</keyword>
<dbReference type="InterPro" id="IPR004845">
    <property type="entry name" value="T2SS_GspD_CS"/>
</dbReference>
<name>A0ABU2WK12_9GAMM</name>
<evidence type="ECO:0000256" key="1">
    <source>
        <dbReference type="ARBA" id="ARBA00004442"/>
    </source>
</evidence>
<dbReference type="PRINTS" id="PR01337">
    <property type="entry name" value="TYPE3OMGPROT"/>
</dbReference>
<keyword evidence="8 9" id="KW-0998">Cell outer membrane</keyword>
<organism evidence="14 15">
    <name type="scientific">Banduia mediterranea</name>
    <dbReference type="NCBI Taxonomy" id="3075609"/>
    <lineage>
        <taxon>Bacteria</taxon>
        <taxon>Pseudomonadati</taxon>
        <taxon>Pseudomonadota</taxon>
        <taxon>Gammaproteobacteria</taxon>
        <taxon>Nevskiales</taxon>
        <taxon>Algiphilaceae</taxon>
        <taxon>Banduia</taxon>
    </lineage>
</organism>
<comment type="caution">
    <text evidence="14">The sequence shown here is derived from an EMBL/GenBank/DDBJ whole genome shotgun (WGS) entry which is preliminary data.</text>
</comment>
<dbReference type="RefSeq" id="WP_311365582.1">
    <property type="nucleotide sequence ID" value="NZ_JAVRIC010000018.1"/>
</dbReference>
<dbReference type="InterPro" id="IPR005644">
    <property type="entry name" value="NolW-like"/>
</dbReference>
<dbReference type="PROSITE" id="PS00875">
    <property type="entry name" value="T2SP_D"/>
    <property type="match status" value="1"/>
</dbReference>
<dbReference type="InterPro" id="IPR004846">
    <property type="entry name" value="T2SS/T3SS_dom"/>
</dbReference>
<dbReference type="Gene3D" id="3.55.50.30">
    <property type="match status" value="1"/>
</dbReference>
<dbReference type="InterPro" id="IPR038591">
    <property type="entry name" value="NolW-like_sf"/>
</dbReference>
<keyword evidence="3 9" id="KW-0813">Transport</keyword>
<evidence type="ECO:0000259" key="13">
    <source>
        <dbReference type="Pfam" id="PF03958"/>
    </source>
</evidence>
<evidence type="ECO:0000256" key="5">
    <source>
        <dbReference type="ARBA" id="ARBA00022927"/>
    </source>
</evidence>
<evidence type="ECO:0000256" key="4">
    <source>
        <dbReference type="ARBA" id="ARBA00022729"/>
    </source>
</evidence>
<accession>A0ABU2WK12</accession>
<gene>
    <name evidence="9 14" type="primary">sctC</name>
    <name evidence="14" type="ORF">RM530_12690</name>
</gene>
<feature type="compositionally biased region" description="Low complexity" evidence="11">
    <location>
        <begin position="687"/>
        <end position="697"/>
    </location>
</feature>
<dbReference type="InterPro" id="IPR003522">
    <property type="entry name" value="T3SS_OM_pore_YscC"/>
</dbReference>
<comment type="function">
    <text evidence="9">Component of the type III secretion system (T3SS), also called injectisome, which is used to inject bacterial effector proteins into eukaryotic host cells. Forms a ring-shaped multimeric structure with an apparent central pore in the outer membrane.</text>
</comment>
<dbReference type="PANTHER" id="PTHR30332:SF5">
    <property type="entry name" value="SPI-1 TYPE 3 SECRETION SYSTEM SECRETIN"/>
    <property type="match status" value="1"/>
</dbReference>